<evidence type="ECO:0000313" key="1">
    <source>
        <dbReference type="EMBL" id="KAH3891777.1"/>
    </source>
</evidence>
<accession>A0A9D4NEH9</accession>
<reference evidence="1" key="2">
    <citation type="submission" date="2020-11" db="EMBL/GenBank/DDBJ databases">
        <authorList>
            <person name="McCartney M.A."/>
            <person name="Auch B."/>
            <person name="Kono T."/>
            <person name="Mallez S."/>
            <person name="Becker A."/>
            <person name="Gohl D.M."/>
            <person name="Silverstein K.A.T."/>
            <person name="Koren S."/>
            <person name="Bechman K.B."/>
            <person name="Herman A."/>
            <person name="Abrahante J.E."/>
            <person name="Garbe J."/>
        </authorList>
    </citation>
    <scope>NUCLEOTIDE SEQUENCE</scope>
    <source>
        <strain evidence="1">Duluth1</strain>
        <tissue evidence="1">Whole animal</tissue>
    </source>
</reference>
<name>A0A9D4NEH9_DREPO</name>
<keyword evidence="2" id="KW-1185">Reference proteome</keyword>
<dbReference type="AlphaFoldDB" id="A0A9D4NEH9"/>
<comment type="caution">
    <text evidence="1">The sequence shown here is derived from an EMBL/GenBank/DDBJ whole genome shotgun (WGS) entry which is preliminary data.</text>
</comment>
<evidence type="ECO:0000313" key="2">
    <source>
        <dbReference type="Proteomes" id="UP000828390"/>
    </source>
</evidence>
<proteinExistence type="predicted"/>
<gene>
    <name evidence="1" type="ORF">DPMN_015885</name>
</gene>
<dbReference type="Proteomes" id="UP000828390">
    <property type="component" value="Unassembled WGS sequence"/>
</dbReference>
<protein>
    <submittedName>
        <fullName evidence="1">Uncharacterized protein</fullName>
    </submittedName>
</protein>
<sequence>MSTKLKCENVIVRWQQCDNTVTRVRQYDGNNAIVRWRQCDDAMATVRYVNRIVAIVLSHCRHRIVAQWSEVNGVPSGQCLQPTSRHTLIDKIRCDNI</sequence>
<dbReference type="EMBL" id="JAIWYP010000001">
    <property type="protein sequence ID" value="KAH3891777.1"/>
    <property type="molecule type" value="Genomic_DNA"/>
</dbReference>
<organism evidence="1 2">
    <name type="scientific">Dreissena polymorpha</name>
    <name type="common">Zebra mussel</name>
    <name type="synonym">Mytilus polymorpha</name>
    <dbReference type="NCBI Taxonomy" id="45954"/>
    <lineage>
        <taxon>Eukaryota</taxon>
        <taxon>Metazoa</taxon>
        <taxon>Spiralia</taxon>
        <taxon>Lophotrochozoa</taxon>
        <taxon>Mollusca</taxon>
        <taxon>Bivalvia</taxon>
        <taxon>Autobranchia</taxon>
        <taxon>Heteroconchia</taxon>
        <taxon>Euheterodonta</taxon>
        <taxon>Imparidentia</taxon>
        <taxon>Neoheterodontei</taxon>
        <taxon>Myida</taxon>
        <taxon>Dreissenoidea</taxon>
        <taxon>Dreissenidae</taxon>
        <taxon>Dreissena</taxon>
    </lineage>
</organism>
<reference evidence="1" key="1">
    <citation type="journal article" date="2019" name="bioRxiv">
        <title>The Genome of the Zebra Mussel, Dreissena polymorpha: A Resource for Invasive Species Research.</title>
        <authorList>
            <person name="McCartney M.A."/>
            <person name="Auch B."/>
            <person name="Kono T."/>
            <person name="Mallez S."/>
            <person name="Zhang Y."/>
            <person name="Obille A."/>
            <person name="Becker A."/>
            <person name="Abrahante J.E."/>
            <person name="Garbe J."/>
            <person name="Badalamenti J.P."/>
            <person name="Herman A."/>
            <person name="Mangelson H."/>
            <person name="Liachko I."/>
            <person name="Sullivan S."/>
            <person name="Sone E.D."/>
            <person name="Koren S."/>
            <person name="Silverstein K.A.T."/>
            <person name="Beckman K.B."/>
            <person name="Gohl D.M."/>
        </authorList>
    </citation>
    <scope>NUCLEOTIDE SEQUENCE</scope>
    <source>
        <strain evidence="1">Duluth1</strain>
        <tissue evidence="1">Whole animal</tissue>
    </source>
</reference>